<evidence type="ECO:0000313" key="3">
    <source>
        <dbReference type="EMBL" id="KAF8652425.1"/>
    </source>
</evidence>
<dbReference type="Pfam" id="PF00266">
    <property type="entry name" value="Aminotran_5"/>
    <property type="match status" value="1"/>
</dbReference>
<proteinExistence type="predicted"/>
<dbReference type="EMBL" id="JACEFO010002656">
    <property type="protein sequence ID" value="KAF8652425.1"/>
    <property type="molecule type" value="Genomic_DNA"/>
</dbReference>
<evidence type="ECO:0000256" key="1">
    <source>
        <dbReference type="SAM" id="Phobius"/>
    </source>
</evidence>
<evidence type="ECO:0000259" key="2">
    <source>
        <dbReference type="Pfam" id="PF00266"/>
    </source>
</evidence>
<keyword evidence="1" id="KW-0812">Transmembrane</keyword>
<dbReference type="InterPro" id="IPR015422">
    <property type="entry name" value="PyrdxlP-dep_Trfase_small"/>
</dbReference>
<dbReference type="InterPro" id="IPR015424">
    <property type="entry name" value="PyrdxlP-dep_Trfase"/>
</dbReference>
<keyword evidence="1" id="KW-0472">Membrane</keyword>
<evidence type="ECO:0000313" key="4">
    <source>
        <dbReference type="Proteomes" id="UP000636709"/>
    </source>
</evidence>
<dbReference type="SUPFAM" id="SSF53383">
    <property type="entry name" value="PLP-dependent transferases"/>
    <property type="match status" value="1"/>
</dbReference>
<dbReference type="InterPro" id="IPR000192">
    <property type="entry name" value="Aminotrans_V_dom"/>
</dbReference>
<keyword evidence="4" id="KW-1185">Reference proteome</keyword>
<protein>
    <recommendedName>
        <fullName evidence="2">Aminotransferase class V domain-containing protein</fullName>
    </recommendedName>
</protein>
<reference evidence="3" key="1">
    <citation type="submission" date="2020-07" db="EMBL/GenBank/DDBJ databases">
        <title>Genome sequence and genetic diversity analysis of an under-domesticated orphan crop, white fonio (Digitaria exilis).</title>
        <authorList>
            <person name="Bennetzen J.L."/>
            <person name="Chen S."/>
            <person name="Ma X."/>
            <person name="Wang X."/>
            <person name="Yssel A.E.J."/>
            <person name="Chaluvadi S.R."/>
            <person name="Johnson M."/>
            <person name="Gangashetty P."/>
            <person name="Hamidou F."/>
            <person name="Sanogo M.D."/>
            <person name="Zwaenepoel A."/>
            <person name="Wallace J."/>
            <person name="Van De Peer Y."/>
            <person name="Van Deynze A."/>
        </authorList>
    </citation>
    <scope>NUCLEOTIDE SEQUENCE</scope>
    <source>
        <tissue evidence="3">Leaves</tissue>
    </source>
</reference>
<dbReference type="Proteomes" id="UP000636709">
    <property type="component" value="Unassembled WGS sequence"/>
</dbReference>
<name>A0A835DWW3_9POAL</name>
<gene>
    <name evidence="3" type="ORF">HU200_062755</name>
</gene>
<organism evidence="3 4">
    <name type="scientific">Digitaria exilis</name>
    <dbReference type="NCBI Taxonomy" id="1010633"/>
    <lineage>
        <taxon>Eukaryota</taxon>
        <taxon>Viridiplantae</taxon>
        <taxon>Streptophyta</taxon>
        <taxon>Embryophyta</taxon>
        <taxon>Tracheophyta</taxon>
        <taxon>Spermatophyta</taxon>
        <taxon>Magnoliopsida</taxon>
        <taxon>Liliopsida</taxon>
        <taxon>Poales</taxon>
        <taxon>Poaceae</taxon>
        <taxon>PACMAD clade</taxon>
        <taxon>Panicoideae</taxon>
        <taxon>Panicodae</taxon>
        <taxon>Paniceae</taxon>
        <taxon>Anthephorinae</taxon>
        <taxon>Digitaria</taxon>
    </lineage>
</organism>
<dbReference type="Gene3D" id="3.90.1150.10">
    <property type="entry name" value="Aspartate Aminotransferase, domain 1"/>
    <property type="match status" value="1"/>
</dbReference>
<feature type="domain" description="Aminotransferase class V" evidence="2">
    <location>
        <begin position="32"/>
        <end position="79"/>
    </location>
</feature>
<comment type="caution">
    <text evidence="3">The sequence shown here is derived from an EMBL/GenBank/DDBJ whole genome shotgun (WGS) entry which is preliminary data.</text>
</comment>
<dbReference type="AlphaFoldDB" id="A0A835DWW3"/>
<accession>A0A835DWW3</accession>
<dbReference type="OrthoDB" id="1571330at2759"/>
<keyword evidence="1" id="KW-1133">Transmembrane helix</keyword>
<feature type="transmembrane region" description="Helical" evidence="1">
    <location>
        <begin position="12"/>
        <end position="31"/>
    </location>
</feature>
<sequence>MSGYMVQHRPKQITVLLYALSMLITSTLKILQTLLISSHTVAIRPGNHCAQILHRTLGIDSSARASLYFYSTKEEVDVFIHALKRYN</sequence>